<dbReference type="RefSeq" id="WP_090197949.1">
    <property type="nucleotide sequence ID" value="NZ_FOYP01000001.1"/>
</dbReference>
<dbReference type="Pfam" id="PF09411">
    <property type="entry name" value="PagL"/>
    <property type="match status" value="1"/>
</dbReference>
<dbReference type="OrthoDB" id="6199047at2"/>
<organism evidence="1 2">
    <name type="scientific">Yoonia tamlensis</name>
    <dbReference type="NCBI Taxonomy" id="390270"/>
    <lineage>
        <taxon>Bacteria</taxon>
        <taxon>Pseudomonadati</taxon>
        <taxon>Pseudomonadota</taxon>
        <taxon>Alphaproteobacteria</taxon>
        <taxon>Rhodobacterales</taxon>
        <taxon>Paracoccaceae</taxon>
        <taxon>Yoonia</taxon>
    </lineage>
</organism>
<protein>
    <submittedName>
        <fullName evidence="1">Lipid A 3-O-deacylase (PagL)</fullName>
    </submittedName>
</protein>
<keyword evidence="2" id="KW-1185">Reference proteome</keyword>
<accession>A0A1I6GAJ9</accession>
<dbReference type="Gene3D" id="2.40.160.20">
    <property type="match status" value="1"/>
</dbReference>
<dbReference type="AlphaFoldDB" id="A0A1I6GAJ9"/>
<reference evidence="2" key="1">
    <citation type="submission" date="2016-10" db="EMBL/GenBank/DDBJ databases">
        <authorList>
            <person name="Varghese N."/>
            <person name="Submissions S."/>
        </authorList>
    </citation>
    <scope>NUCLEOTIDE SEQUENCE [LARGE SCALE GENOMIC DNA]</scope>
    <source>
        <strain evidence="2">DSM 26879</strain>
    </source>
</reference>
<sequence length="172" mass="18475">MDGTLAIIFLITSLTDMGFNDCRNDGCLASESATARVSLQLADVEFQEAIISEEIYVGYDMGRRYGPFQPTFGVSVAANGASWVGAGVKWSSTGVFDSPFFVETSLMPGYYDAGDGPDLGGNLHFRSAFGIGYAFDNGATISVHYDHRSNGDTQDLNPGLETIALRYAIALR</sequence>
<evidence type="ECO:0000313" key="2">
    <source>
        <dbReference type="Proteomes" id="UP000199478"/>
    </source>
</evidence>
<proteinExistence type="predicted"/>
<gene>
    <name evidence="1" type="ORF">SAMN04488005_1334</name>
</gene>
<dbReference type="STRING" id="390270.SAMN04488005_1334"/>
<evidence type="ECO:0000313" key="1">
    <source>
        <dbReference type="EMBL" id="SFR39195.1"/>
    </source>
</evidence>
<dbReference type="InterPro" id="IPR018550">
    <property type="entry name" value="Lipid-A_deacylase-rel"/>
</dbReference>
<dbReference type="Proteomes" id="UP000199478">
    <property type="component" value="Unassembled WGS sequence"/>
</dbReference>
<name>A0A1I6GAJ9_9RHOB</name>
<dbReference type="EMBL" id="FOYP01000001">
    <property type="protein sequence ID" value="SFR39195.1"/>
    <property type="molecule type" value="Genomic_DNA"/>
</dbReference>